<dbReference type="GO" id="GO:0046872">
    <property type="term" value="F:metal ion binding"/>
    <property type="evidence" value="ECO:0007669"/>
    <property type="project" value="UniProtKB-KW"/>
</dbReference>
<evidence type="ECO:0000256" key="1">
    <source>
        <dbReference type="ARBA" id="ARBA00008950"/>
    </source>
</evidence>
<organism evidence="4 5">
    <name type="scientific">Guptibacillus hwajinpoensis</name>
    <dbReference type="NCBI Taxonomy" id="208199"/>
    <lineage>
        <taxon>Bacteria</taxon>
        <taxon>Bacillati</taxon>
        <taxon>Bacillota</taxon>
        <taxon>Bacilli</taxon>
        <taxon>Bacillales</taxon>
        <taxon>Guptibacillaceae</taxon>
        <taxon>Guptibacillus</taxon>
    </lineage>
</organism>
<accession>A0A4U1MNM1</accession>
<dbReference type="Pfam" id="PF12850">
    <property type="entry name" value="Metallophos_2"/>
    <property type="match status" value="1"/>
</dbReference>
<dbReference type="OrthoDB" id="9800565at2"/>
<dbReference type="NCBIfam" id="TIGR00040">
    <property type="entry name" value="yfcE"/>
    <property type="match status" value="1"/>
</dbReference>
<dbReference type="Gene3D" id="3.60.21.10">
    <property type="match status" value="1"/>
</dbReference>
<reference evidence="4 5" key="1">
    <citation type="submission" date="2019-04" db="EMBL/GenBank/DDBJ databases">
        <title>Genome sequence of Bacillus hwajinpoensis strain Y2.</title>
        <authorList>
            <person name="Fair J.L."/>
            <person name="Maclea K.S."/>
        </authorList>
    </citation>
    <scope>NUCLEOTIDE SEQUENCE [LARGE SCALE GENOMIC DNA]</scope>
    <source>
        <strain evidence="4 5">Y2</strain>
    </source>
</reference>
<dbReference type="GO" id="GO:0016787">
    <property type="term" value="F:hydrolase activity"/>
    <property type="evidence" value="ECO:0007669"/>
    <property type="project" value="UniProtKB-UniRule"/>
</dbReference>
<dbReference type="SUPFAM" id="SSF56300">
    <property type="entry name" value="Metallo-dependent phosphatases"/>
    <property type="match status" value="1"/>
</dbReference>
<dbReference type="InterPro" id="IPR029052">
    <property type="entry name" value="Metallo-depent_PP-like"/>
</dbReference>
<dbReference type="InterPro" id="IPR000979">
    <property type="entry name" value="Phosphodiesterase_MJ0936/Vps29"/>
</dbReference>
<sequence>MNVIVLGDTHMPRMAKQLPKRLICELKTANLIIHVGDWQTREVYEQLKEFAPVKGVYGNVDEPFFHDHFQATLMLNLAGHRIGVTHGHGKGKTTEKRALEKFSDQDVELILFGHSHIPLHKEYEGRVIFNPGSPTDKRRQSHYSFGKLTLFRNEPIQIEHIFFVDKKH</sequence>
<evidence type="ECO:0000256" key="2">
    <source>
        <dbReference type="RuleBase" id="RU362039"/>
    </source>
</evidence>
<comment type="similarity">
    <text evidence="1 2">Belongs to the metallophosphoesterase superfamily. YfcE family.</text>
</comment>
<evidence type="ECO:0000313" key="4">
    <source>
        <dbReference type="EMBL" id="TKD72597.1"/>
    </source>
</evidence>
<dbReference type="Proteomes" id="UP000310541">
    <property type="component" value="Unassembled WGS sequence"/>
</dbReference>
<dbReference type="PANTHER" id="PTHR11124">
    <property type="entry name" value="VACUOLAR SORTING PROTEIN VPS29"/>
    <property type="match status" value="1"/>
</dbReference>
<protein>
    <recommendedName>
        <fullName evidence="2">Phosphoesterase</fullName>
        <ecNumber evidence="2">3.1.4.-</ecNumber>
    </recommendedName>
</protein>
<name>A0A4U1MNM1_9BACL</name>
<feature type="domain" description="Calcineurin-like phosphoesterase" evidence="3">
    <location>
        <begin position="1"/>
        <end position="148"/>
    </location>
</feature>
<dbReference type="InterPro" id="IPR024654">
    <property type="entry name" value="Calcineurin-like_PHP_lpxH"/>
</dbReference>
<dbReference type="AlphaFoldDB" id="A0A4U1MNM1"/>
<comment type="caution">
    <text evidence="4">The sequence shown here is derived from an EMBL/GenBank/DDBJ whole genome shotgun (WGS) entry which is preliminary data.</text>
</comment>
<dbReference type="EMBL" id="SWFM01000001">
    <property type="protein sequence ID" value="TKD72597.1"/>
    <property type="molecule type" value="Genomic_DNA"/>
</dbReference>
<gene>
    <name evidence="4" type="ORF">FBF83_01315</name>
</gene>
<comment type="cofactor">
    <cofactor evidence="2">
        <name>a divalent metal cation</name>
        <dbReference type="ChEBI" id="CHEBI:60240"/>
    </cofactor>
</comment>
<evidence type="ECO:0000259" key="3">
    <source>
        <dbReference type="Pfam" id="PF12850"/>
    </source>
</evidence>
<keyword evidence="2" id="KW-0479">Metal-binding</keyword>
<proteinExistence type="inferred from homology"/>
<dbReference type="EC" id="3.1.4.-" evidence="2"/>
<evidence type="ECO:0000313" key="5">
    <source>
        <dbReference type="Proteomes" id="UP000310541"/>
    </source>
</evidence>